<proteinExistence type="inferred from homology"/>
<feature type="domain" description="HTH lysR-type" evidence="5">
    <location>
        <begin position="1"/>
        <end position="59"/>
    </location>
</feature>
<dbReference type="Proteomes" id="UP000886874">
    <property type="component" value="Unassembled WGS sequence"/>
</dbReference>
<evidence type="ECO:0000256" key="1">
    <source>
        <dbReference type="ARBA" id="ARBA00009437"/>
    </source>
</evidence>
<dbReference type="Pfam" id="PF03466">
    <property type="entry name" value="LysR_substrate"/>
    <property type="match status" value="1"/>
</dbReference>
<dbReference type="Gene3D" id="3.40.190.290">
    <property type="match status" value="1"/>
</dbReference>
<dbReference type="SUPFAM" id="SSF46785">
    <property type="entry name" value="Winged helix' DNA-binding domain"/>
    <property type="match status" value="1"/>
</dbReference>
<protein>
    <submittedName>
        <fullName evidence="6">LysR family transcriptional regulator</fullName>
    </submittedName>
</protein>
<reference evidence="6" key="2">
    <citation type="journal article" date="2021" name="PeerJ">
        <title>Extensive microbial diversity within the chicken gut microbiome revealed by metagenomics and culture.</title>
        <authorList>
            <person name="Gilroy R."/>
            <person name="Ravi A."/>
            <person name="Getino M."/>
            <person name="Pursley I."/>
            <person name="Horton D.L."/>
            <person name="Alikhan N.F."/>
            <person name="Baker D."/>
            <person name="Gharbi K."/>
            <person name="Hall N."/>
            <person name="Watson M."/>
            <person name="Adriaenssens E.M."/>
            <person name="Foster-Nyarko E."/>
            <person name="Jarju S."/>
            <person name="Secka A."/>
            <person name="Antonio M."/>
            <person name="Oren A."/>
            <person name="Chaudhuri R.R."/>
            <person name="La Ragione R."/>
            <person name="Hildebrand F."/>
            <person name="Pallen M.J."/>
        </authorList>
    </citation>
    <scope>NUCLEOTIDE SEQUENCE</scope>
    <source>
        <strain evidence="6">ChiSjej2B20-13462</strain>
    </source>
</reference>
<reference evidence="6" key="1">
    <citation type="submission" date="2020-10" db="EMBL/GenBank/DDBJ databases">
        <authorList>
            <person name="Gilroy R."/>
        </authorList>
    </citation>
    <scope>NUCLEOTIDE SEQUENCE</scope>
    <source>
        <strain evidence="6">ChiSjej2B20-13462</strain>
    </source>
</reference>
<evidence type="ECO:0000256" key="4">
    <source>
        <dbReference type="ARBA" id="ARBA00023163"/>
    </source>
</evidence>
<dbReference type="InterPro" id="IPR000847">
    <property type="entry name" value="LysR_HTH_N"/>
</dbReference>
<evidence type="ECO:0000256" key="3">
    <source>
        <dbReference type="ARBA" id="ARBA00023125"/>
    </source>
</evidence>
<dbReference type="GO" id="GO:0003700">
    <property type="term" value="F:DNA-binding transcription factor activity"/>
    <property type="evidence" value="ECO:0007669"/>
    <property type="project" value="InterPro"/>
</dbReference>
<dbReference type="EMBL" id="DVFN01000060">
    <property type="protein sequence ID" value="HIQ69485.1"/>
    <property type="molecule type" value="Genomic_DNA"/>
</dbReference>
<dbReference type="Pfam" id="PF00126">
    <property type="entry name" value="HTH_1"/>
    <property type="match status" value="1"/>
</dbReference>
<evidence type="ECO:0000256" key="2">
    <source>
        <dbReference type="ARBA" id="ARBA00023015"/>
    </source>
</evidence>
<comment type="caution">
    <text evidence="6">The sequence shown here is derived from an EMBL/GenBank/DDBJ whole genome shotgun (WGS) entry which is preliminary data.</text>
</comment>
<dbReference type="FunFam" id="1.10.10.10:FF:000001">
    <property type="entry name" value="LysR family transcriptional regulator"/>
    <property type="match status" value="1"/>
</dbReference>
<keyword evidence="3" id="KW-0238">DNA-binding</keyword>
<keyword evidence="2" id="KW-0805">Transcription regulation</keyword>
<dbReference type="PROSITE" id="PS50931">
    <property type="entry name" value="HTH_LYSR"/>
    <property type="match status" value="1"/>
</dbReference>
<dbReference type="InterPro" id="IPR036390">
    <property type="entry name" value="WH_DNA-bd_sf"/>
</dbReference>
<sequence>MATLKQLTTFLAVAETMQMSEAARILYLSQSTVSQTILDLEREFGAELFQRNPRQLTLTPKGMIFREQAQQVVDRYEGLTRAMEKSHETRELRLGATLTIGNTLLTSILCQLRQDHPDIRPYLYVENTRLLEGRILHHEADIGLIEGIIASEKLAKLPVAEDELRLICGPRHPFWGREEVEPEALLQQSFILREQGSGTRDIFESAMRAAQVPIHVAGESVSSTAIMELVAADLGLGVLSRRCVSRAVEEGQLWALSIRGYPMHRYFQVCYPQRRPVTSQMRDFIAAARTVLERA</sequence>
<keyword evidence="4" id="KW-0804">Transcription</keyword>
<dbReference type="PANTHER" id="PTHR30126:SF39">
    <property type="entry name" value="HTH-TYPE TRANSCRIPTIONAL REGULATOR CYSL"/>
    <property type="match status" value="1"/>
</dbReference>
<dbReference type="PRINTS" id="PR00039">
    <property type="entry name" value="HTHLYSR"/>
</dbReference>
<organism evidence="6 7">
    <name type="scientific">Candidatus Avoscillospira stercorigallinarum</name>
    <dbReference type="NCBI Taxonomy" id="2840708"/>
    <lineage>
        <taxon>Bacteria</taxon>
        <taxon>Bacillati</taxon>
        <taxon>Bacillota</taxon>
        <taxon>Clostridia</taxon>
        <taxon>Eubacteriales</taxon>
        <taxon>Oscillospiraceae</taxon>
        <taxon>Oscillospiraceae incertae sedis</taxon>
        <taxon>Candidatus Avoscillospira</taxon>
    </lineage>
</organism>
<evidence type="ECO:0000313" key="6">
    <source>
        <dbReference type="EMBL" id="HIQ69485.1"/>
    </source>
</evidence>
<accession>A0A9D1CNH9</accession>
<dbReference type="SUPFAM" id="SSF53850">
    <property type="entry name" value="Periplasmic binding protein-like II"/>
    <property type="match status" value="1"/>
</dbReference>
<evidence type="ECO:0000313" key="7">
    <source>
        <dbReference type="Proteomes" id="UP000886874"/>
    </source>
</evidence>
<dbReference type="InterPro" id="IPR036388">
    <property type="entry name" value="WH-like_DNA-bd_sf"/>
</dbReference>
<dbReference type="AlphaFoldDB" id="A0A9D1CNH9"/>
<evidence type="ECO:0000259" key="5">
    <source>
        <dbReference type="PROSITE" id="PS50931"/>
    </source>
</evidence>
<dbReference type="GO" id="GO:0000976">
    <property type="term" value="F:transcription cis-regulatory region binding"/>
    <property type="evidence" value="ECO:0007669"/>
    <property type="project" value="TreeGrafter"/>
</dbReference>
<dbReference type="InterPro" id="IPR005119">
    <property type="entry name" value="LysR_subst-bd"/>
</dbReference>
<dbReference type="PANTHER" id="PTHR30126">
    <property type="entry name" value="HTH-TYPE TRANSCRIPTIONAL REGULATOR"/>
    <property type="match status" value="1"/>
</dbReference>
<dbReference type="Gene3D" id="1.10.10.10">
    <property type="entry name" value="Winged helix-like DNA-binding domain superfamily/Winged helix DNA-binding domain"/>
    <property type="match status" value="1"/>
</dbReference>
<name>A0A9D1CNH9_9FIRM</name>
<gene>
    <name evidence="6" type="ORF">IAA67_04045</name>
</gene>
<comment type="similarity">
    <text evidence="1">Belongs to the LysR transcriptional regulatory family.</text>
</comment>